<dbReference type="Pfam" id="PF13426">
    <property type="entry name" value="PAS_9"/>
    <property type="match status" value="1"/>
</dbReference>
<dbReference type="PANTHER" id="PTHR47429:SF2">
    <property type="entry name" value="PROTEIN TWIN LOV 1"/>
    <property type="match status" value="1"/>
</dbReference>
<evidence type="ECO:0000256" key="1">
    <source>
        <dbReference type="ARBA" id="ARBA00022630"/>
    </source>
</evidence>
<dbReference type="PANTHER" id="PTHR47429">
    <property type="entry name" value="PROTEIN TWIN LOV 1"/>
    <property type="match status" value="1"/>
</dbReference>
<dbReference type="SUPFAM" id="SSF55785">
    <property type="entry name" value="PYP-like sensor domain (PAS domain)"/>
    <property type="match status" value="1"/>
</dbReference>
<sequence>MTSQDSLPKPLGDYIRTSRIALAVSRIEEDAPLILVNEPFCRLTGYAATEVLGRNCRLLQGEETTDEMRRPLHDFVRGAGPDSGRFPILNYRKDGSSFSNFVFMTRLFDRSGTARFILASQFDMTSAMRRSRLPQNDKELTRALDDVEQISREFGLAVVGSAQLIADSVALLARLSLDDHKD</sequence>
<keyword evidence="6" id="KW-1185">Reference proteome</keyword>
<keyword evidence="3" id="KW-0157">Chromophore</keyword>
<dbReference type="NCBIfam" id="TIGR00229">
    <property type="entry name" value="sensory_box"/>
    <property type="match status" value="1"/>
</dbReference>
<gene>
    <name evidence="5" type="ORF">CLG85_017990</name>
</gene>
<organism evidence="5 6">
    <name type="scientific">Alloyangia mangrovi</name>
    <dbReference type="NCBI Taxonomy" id="1779329"/>
    <lineage>
        <taxon>Bacteria</taxon>
        <taxon>Pseudomonadati</taxon>
        <taxon>Pseudomonadota</taxon>
        <taxon>Alphaproteobacteria</taxon>
        <taxon>Rhodobacterales</taxon>
        <taxon>Roseobacteraceae</taxon>
        <taxon>Alloyangia</taxon>
    </lineage>
</organism>
<dbReference type="InterPro" id="IPR035965">
    <property type="entry name" value="PAS-like_dom_sf"/>
</dbReference>
<dbReference type="Proteomes" id="UP000217448">
    <property type="component" value="Unassembled WGS sequence"/>
</dbReference>
<name>A0ABT2KPU3_9RHOB</name>
<evidence type="ECO:0000313" key="5">
    <source>
        <dbReference type="EMBL" id="MCT4372100.1"/>
    </source>
</evidence>
<keyword evidence="2" id="KW-0288">FMN</keyword>
<keyword evidence="1" id="KW-0285">Flavoprotein</keyword>
<dbReference type="EMBL" id="NTHN02000038">
    <property type="protein sequence ID" value="MCT4372100.1"/>
    <property type="molecule type" value="Genomic_DNA"/>
</dbReference>
<dbReference type="RefSeq" id="WP_260349819.1">
    <property type="nucleotide sequence ID" value="NZ_NTHN02000038.1"/>
</dbReference>
<evidence type="ECO:0000256" key="2">
    <source>
        <dbReference type="ARBA" id="ARBA00022643"/>
    </source>
</evidence>
<proteinExistence type="predicted"/>
<evidence type="ECO:0000259" key="4">
    <source>
        <dbReference type="PROSITE" id="PS50112"/>
    </source>
</evidence>
<evidence type="ECO:0000313" key="6">
    <source>
        <dbReference type="Proteomes" id="UP000217448"/>
    </source>
</evidence>
<dbReference type="PROSITE" id="PS50112">
    <property type="entry name" value="PAS"/>
    <property type="match status" value="1"/>
</dbReference>
<feature type="domain" description="PAS" evidence="4">
    <location>
        <begin position="27"/>
        <end position="79"/>
    </location>
</feature>
<comment type="caution">
    <text evidence="5">The sequence shown here is derived from an EMBL/GenBank/DDBJ whole genome shotgun (WGS) entry which is preliminary data.</text>
</comment>
<reference evidence="6" key="1">
    <citation type="submission" date="2023-07" db="EMBL/GenBank/DDBJ databases">
        <title>Yangia mangrovi SAOS 153D genome.</title>
        <authorList>
            <person name="Verma A."/>
            <person name="Pal Y."/>
            <person name="Sundharam S."/>
            <person name="Bisht B."/>
            <person name="Srinivasan K."/>
        </authorList>
    </citation>
    <scope>NUCLEOTIDE SEQUENCE [LARGE SCALE GENOMIC DNA]</scope>
    <source>
        <strain evidence="6">SAOS 153D</strain>
    </source>
</reference>
<accession>A0ABT2KPU3</accession>
<evidence type="ECO:0000256" key="3">
    <source>
        <dbReference type="ARBA" id="ARBA00022991"/>
    </source>
</evidence>
<dbReference type="InterPro" id="IPR000014">
    <property type="entry name" value="PAS"/>
</dbReference>
<dbReference type="Gene3D" id="3.30.450.20">
    <property type="entry name" value="PAS domain"/>
    <property type="match status" value="1"/>
</dbReference>
<dbReference type="CDD" id="cd00130">
    <property type="entry name" value="PAS"/>
    <property type="match status" value="1"/>
</dbReference>
<protein>
    <submittedName>
        <fullName evidence="5">PAS domain-containing protein</fullName>
    </submittedName>
</protein>